<dbReference type="NCBIfam" id="NF040816">
    <property type="entry name" value="Fbpase1_Arch"/>
    <property type="match status" value="1"/>
</dbReference>
<dbReference type="InterPro" id="IPR053414">
    <property type="entry name" value="FBA_class_1"/>
</dbReference>
<dbReference type="InterPro" id="IPR041720">
    <property type="entry name" value="FbaB-like"/>
</dbReference>
<evidence type="ECO:0000256" key="8">
    <source>
        <dbReference type="ARBA" id="ARBA00023270"/>
    </source>
</evidence>
<dbReference type="EMBL" id="CP000575">
    <property type="protein sequence ID" value="ABN70680.1"/>
    <property type="molecule type" value="Genomic_DNA"/>
</dbReference>
<evidence type="ECO:0000313" key="11">
    <source>
        <dbReference type="Proteomes" id="UP000000254"/>
    </source>
</evidence>
<protein>
    <recommendedName>
        <fullName evidence="4">fructose-bisphosphate aldolase</fullName>
        <ecNumber evidence="4">4.1.2.13</ecNumber>
    </recommendedName>
</protein>
<dbReference type="PIRSF" id="PIRSF038992">
    <property type="entry name" value="Aldolase_Ia"/>
    <property type="match status" value="1"/>
</dbReference>
<evidence type="ECO:0000256" key="9">
    <source>
        <dbReference type="PIRSR" id="PIRSR038992-1"/>
    </source>
</evidence>
<dbReference type="STRING" id="399550.Smar_1596"/>
<evidence type="ECO:0000256" key="1">
    <source>
        <dbReference type="ARBA" id="ARBA00000441"/>
    </source>
</evidence>
<dbReference type="KEGG" id="smr:Smar_1596"/>
<reference evidence="10 11" key="2">
    <citation type="journal article" date="2009" name="Stand. Genomic Sci.">
        <title>Complete genome sequence of Staphylothermus marinus Stetter and Fiala 1986 type strain F1.</title>
        <authorList>
            <person name="Anderson I.J."/>
            <person name="Sun H."/>
            <person name="Lapidus A."/>
            <person name="Copeland A."/>
            <person name="Glavina Del Rio T."/>
            <person name="Tice H."/>
            <person name="Dalin E."/>
            <person name="Lucas S."/>
            <person name="Barry K."/>
            <person name="Land M."/>
            <person name="Richardson P."/>
            <person name="Huber H."/>
            <person name="Kyrpides N.C."/>
        </authorList>
    </citation>
    <scope>NUCLEOTIDE SEQUENCE [LARGE SCALE GENOMIC DNA]</scope>
    <source>
        <strain evidence="11">ATCC 43588 / DSM 3639 / JCM 9404 / F1</strain>
    </source>
</reference>
<dbReference type="EC" id="4.1.2.13" evidence="4"/>
<evidence type="ECO:0000313" key="10">
    <source>
        <dbReference type="EMBL" id="ABN70680.1"/>
    </source>
</evidence>
<dbReference type="RefSeq" id="WP_011839874.1">
    <property type="nucleotide sequence ID" value="NC_009033.1"/>
</dbReference>
<comment type="subcellular location">
    <subcellularLocation>
        <location evidence="2">Cytoplasm</location>
    </subcellularLocation>
</comment>
<evidence type="ECO:0000256" key="2">
    <source>
        <dbReference type="ARBA" id="ARBA00004496"/>
    </source>
</evidence>
<dbReference type="AlphaFoldDB" id="A3DPX0"/>
<dbReference type="GO" id="GO:0005737">
    <property type="term" value="C:cytoplasm"/>
    <property type="evidence" value="ECO:0007669"/>
    <property type="project" value="UniProtKB-SubCell"/>
</dbReference>
<comment type="catalytic activity">
    <reaction evidence="1">
        <text>beta-D-fructose 1,6-bisphosphate = D-glyceraldehyde 3-phosphate + dihydroxyacetone phosphate</text>
        <dbReference type="Rhea" id="RHEA:14729"/>
        <dbReference type="ChEBI" id="CHEBI:32966"/>
        <dbReference type="ChEBI" id="CHEBI:57642"/>
        <dbReference type="ChEBI" id="CHEBI:59776"/>
        <dbReference type="EC" id="4.1.2.13"/>
    </reaction>
</comment>
<dbReference type="eggNOG" id="arCOG04044">
    <property type="taxonomic scope" value="Archaea"/>
</dbReference>
<keyword evidence="7 10" id="KW-0456">Lyase</keyword>
<keyword evidence="11" id="KW-1185">Reference proteome</keyword>
<dbReference type="GeneID" id="4906683"/>
<sequence>MSYSPTYNEVGKRIRLSRILRNDRAVVFAFDHGVEHGPSDFPPEHVNPRVILEKVVDAGVDAIMMLPGIARITWDIWGNKTALIVKVTSKTNLRPKDERLLQSPFGYVEDAVALGADAVAATVYWGSQYEDLMLQRWFTIRESAETYGLPCLQLAYPRGPAIANRYDVEIVRYGARAAAESGADLIKTYYTGNLETFREVVRAASGIPVLMSGGPRREKEIDFLRDVWNVIQAGGKGVVVGRNIFQHKNPKAMIKAVKAVVHEDKTPEEAVKLLEQ</sequence>
<dbReference type="GO" id="GO:0006096">
    <property type="term" value="P:glycolytic process"/>
    <property type="evidence" value="ECO:0007669"/>
    <property type="project" value="UniProtKB-KW"/>
</dbReference>
<dbReference type="CDD" id="cd00958">
    <property type="entry name" value="DhnA"/>
    <property type="match status" value="1"/>
</dbReference>
<dbReference type="SUPFAM" id="SSF51569">
    <property type="entry name" value="Aldolase"/>
    <property type="match status" value="1"/>
</dbReference>
<evidence type="ECO:0000256" key="4">
    <source>
        <dbReference type="ARBA" id="ARBA00013068"/>
    </source>
</evidence>
<comment type="similarity">
    <text evidence="3">Belongs to the DeoC/FbaB aldolase family.</text>
</comment>
<dbReference type="OrthoDB" id="6329at2157"/>
<organism evidence="10 11">
    <name type="scientific">Staphylothermus marinus (strain ATCC 43588 / DSM 3639 / JCM 9404 / F1)</name>
    <dbReference type="NCBI Taxonomy" id="399550"/>
    <lineage>
        <taxon>Archaea</taxon>
        <taxon>Thermoproteota</taxon>
        <taxon>Thermoprotei</taxon>
        <taxon>Desulfurococcales</taxon>
        <taxon>Desulfurococcaceae</taxon>
        <taxon>Staphylothermus</taxon>
    </lineage>
</organism>
<dbReference type="PANTHER" id="PTHR47916:SF1">
    <property type="entry name" value="3-HYDROXY-5-PHOSPHONOOXYPENTANE-2,4-DIONE THIOLASE"/>
    <property type="match status" value="1"/>
</dbReference>
<keyword evidence="5" id="KW-0963">Cytoplasm</keyword>
<dbReference type="GO" id="GO:0004332">
    <property type="term" value="F:fructose-bisphosphate aldolase activity"/>
    <property type="evidence" value="ECO:0007669"/>
    <property type="project" value="UniProtKB-EC"/>
</dbReference>
<dbReference type="InterPro" id="IPR013785">
    <property type="entry name" value="Aldolase_TIM"/>
</dbReference>
<dbReference type="Pfam" id="PF01791">
    <property type="entry name" value="DeoC"/>
    <property type="match status" value="1"/>
</dbReference>
<dbReference type="NCBIfam" id="NF005556">
    <property type="entry name" value="PRK07226.1"/>
    <property type="match status" value="1"/>
</dbReference>
<proteinExistence type="inferred from homology"/>
<dbReference type="Gene3D" id="3.20.20.70">
    <property type="entry name" value="Aldolase class I"/>
    <property type="match status" value="1"/>
</dbReference>
<evidence type="ECO:0000256" key="7">
    <source>
        <dbReference type="ARBA" id="ARBA00023239"/>
    </source>
</evidence>
<dbReference type="HOGENOM" id="CLU_057069_2_2_2"/>
<dbReference type="InterPro" id="IPR050456">
    <property type="entry name" value="DeoC/FbaB_aldolase"/>
</dbReference>
<dbReference type="InterPro" id="IPR002915">
    <property type="entry name" value="DeoC/FbaB/LacD_aldolase"/>
</dbReference>
<dbReference type="SMART" id="SM01133">
    <property type="entry name" value="DeoC"/>
    <property type="match status" value="1"/>
</dbReference>
<gene>
    <name evidence="10" type="ordered locus">Smar_1596</name>
</gene>
<reference evidence="11" key="1">
    <citation type="journal article" date="2009" name="BMC Genomics">
        <title>The complete genome sequence of Staphylothermus marinus reveals differences in sulfur metabolism among heterotrophic Crenarchaeota.</title>
        <authorList>
            <person name="Anderson I.J."/>
            <person name="Dharmarajan L."/>
            <person name="Rodriguez J."/>
            <person name="Hooper S."/>
            <person name="Porat I."/>
            <person name="Ulrich L.E."/>
            <person name="Elkins J.G."/>
            <person name="Mavromatis K."/>
            <person name="Sun H."/>
            <person name="Land M."/>
            <person name="Lapidus A."/>
            <person name="Lucas S."/>
            <person name="Barry K."/>
            <person name="Huber H."/>
            <person name="Zhulin I.B."/>
            <person name="Whitman W.B."/>
            <person name="Mukhopadhyay B."/>
            <person name="Woese C."/>
            <person name="Bristow J."/>
            <person name="Kyrpides N."/>
        </authorList>
    </citation>
    <scope>NUCLEOTIDE SEQUENCE [LARGE SCALE GENOMIC DNA]</scope>
    <source>
        <strain evidence="11">ATCC 43588 / DSM 3639 / JCM 9404 / F1</strain>
    </source>
</reference>
<keyword evidence="8" id="KW-0704">Schiff base</keyword>
<dbReference type="Proteomes" id="UP000000254">
    <property type="component" value="Chromosome"/>
</dbReference>
<evidence type="ECO:0000256" key="3">
    <source>
        <dbReference type="ARBA" id="ARBA00008116"/>
    </source>
</evidence>
<accession>A3DPX0</accession>
<keyword evidence="6" id="KW-0324">Glycolysis</keyword>
<feature type="active site" description="Proton donor" evidence="9">
    <location>
        <position position="156"/>
    </location>
</feature>
<dbReference type="PANTHER" id="PTHR47916">
    <property type="entry name" value="FRUCTOSE-BISPHOSPHATE ALDOLASE CLASS 1"/>
    <property type="match status" value="1"/>
</dbReference>
<evidence type="ECO:0000256" key="6">
    <source>
        <dbReference type="ARBA" id="ARBA00023152"/>
    </source>
</evidence>
<name>A3DPX0_STAMF</name>
<evidence type="ECO:0000256" key="5">
    <source>
        <dbReference type="ARBA" id="ARBA00022490"/>
    </source>
</evidence>
<feature type="active site" description="Schiff-base intermediate with dihydroxyacetone-P" evidence="9">
    <location>
        <position position="187"/>
    </location>
</feature>